<dbReference type="SUPFAM" id="SSF55979">
    <property type="entry name" value="DNA clamp"/>
    <property type="match status" value="1"/>
</dbReference>
<evidence type="ECO:0000256" key="3">
    <source>
        <dbReference type="ARBA" id="ARBA00022763"/>
    </source>
</evidence>
<comment type="subcellular location">
    <subcellularLocation>
        <location evidence="1">Nucleus</location>
    </subcellularLocation>
</comment>
<gene>
    <name evidence="8" type="primary">Rad1</name>
    <name evidence="8" type="ORF">G6Z78_0000168</name>
</gene>
<dbReference type="Gene3D" id="1.10.10.10">
    <property type="entry name" value="Winged helix-like DNA-binding domain superfamily/Winged helix DNA-binding domain"/>
    <property type="match status" value="1"/>
</dbReference>
<comment type="similarity">
    <text evidence="2">Belongs to the rad1 family.</text>
</comment>
<protein>
    <submittedName>
        <fullName evidence="8">RAD1 protein</fullName>
    </submittedName>
</protein>
<dbReference type="GO" id="GO:0030896">
    <property type="term" value="C:checkpoint clamp complex"/>
    <property type="evidence" value="ECO:0007669"/>
    <property type="project" value="TreeGrafter"/>
</dbReference>
<comment type="caution">
    <text evidence="8">The sequence shown here is derived from an EMBL/GenBank/DDBJ whole genome shotgun (WGS) entry which is preliminary data.</text>
</comment>
<feature type="non-terminal residue" evidence="8">
    <location>
        <position position="574"/>
    </location>
</feature>
<dbReference type="EMBL" id="JAANIA010002128">
    <property type="protein sequence ID" value="KAG5317587.1"/>
    <property type="molecule type" value="Genomic_DNA"/>
</dbReference>
<keyword evidence="4" id="KW-0234">DNA repair</keyword>
<evidence type="ECO:0000256" key="2">
    <source>
        <dbReference type="ARBA" id="ARBA00010991"/>
    </source>
</evidence>
<dbReference type="InterPro" id="IPR036388">
    <property type="entry name" value="WH-like_DNA-bd_sf"/>
</dbReference>
<accession>A0A836JS68</accession>
<dbReference type="PRINTS" id="PR01245">
    <property type="entry name" value="RAD1REC1"/>
</dbReference>
<keyword evidence="5" id="KW-0539">Nucleus</keyword>
<evidence type="ECO:0000313" key="8">
    <source>
        <dbReference type="EMBL" id="KAG5317587.1"/>
    </source>
</evidence>
<dbReference type="Gene3D" id="3.70.10.10">
    <property type="match status" value="1"/>
</dbReference>
<dbReference type="GO" id="GO:0008270">
    <property type="term" value="F:zinc ion binding"/>
    <property type="evidence" value="ECO:0007669"/>
    <property type="project" value="UniProtKB-KW"/>
</dbReference>
<keyword evidence="3" id="KW-0227">DNA damage</keyword>
<evidence type="ECO:0000256" key="4">
    <source>
        <dbReference type="ARBA" id="ARBA00023204"/>
    </source>
</evidence>
<organism evidence="8 9">
    <name type="scientific">Pseudoatta argentina</name>
    <dbReference type="NCBI Taxonomy" id="621737"/>
    <lineage>
        <taxon>Eukaryota</taxon>
        <taxon>Metazoa</taxon>
        <taxon>Ecdysozoa</taxon>
        <taxon>Arthropoda</taxon>
        <taxon>Hexapoda</taxon>
        <taxon>Insecta</taxon>
        <taxon>Pterygota</taxon>
        <taxon>Neoptera</taxon>
        <taxon>Endopterygota</taxon>
        <taxon>Hymenoptera</taxon>
        <taxon>Apocrita</taxon>
        <taxon>Aculeata</taxon>
        <taxon>Formicoidea</taxon>
        <taxon>Formicidae</taxon>
        <taxon>Myrmicinae</taxon>
        <taxon>Pseudoatta</taxon>
    </lineage>
</organism>
<evidence type="ECO:0000256" key="6">
    <source>
        <dbReference type="PROSITE-ProRule" id="PRU00325"/>
    </source>
</evidence>
<dbReference type="Pfam" id="PF02144">
    <property type="entry name" value="Rad1"/>
    <property type="match status" value="1"/>
</dbReference>
<dbReference type="PANTHER" id="PTHR10870">
    <property type="entry name" value="CELL CYCLE CHECKPOINT PROTEIN RAD1"/>
    <property type="match status" value="1"/>
</dbReference>
<keyword evidence="6" id="KW-0863">Zinc-finger</keyword>
<dbReference type="InterPro" id="IPR046938">
    <property type="entry name" value="DNA_clamp_sf"/>
</dbReference>
<keyword evidence="9" id="KW-1185">Reference proteome</keyword>
<evidence type="ECO:0000259" key="7">
    <source>
        <dbReference type="PROSITE" id="PS50966"/>
    </source>
</evidence>
<dbReference type="InterPro" id="IPR003011">
    <property type="entry name" value="Cell_cycle_checkpoint_Rad1"/>
</dbReference>
<sequence>MALSDTTCRDCFRRFKNNDFELEDKERSGASKKFEDKELEQLLDEDPSQTLSELGKILQVDESTVSKRLKGLGMIQKQGHWVPRALKEKRPLYAQRHDKVILLHDNARPHVAKPVKTYLETLKWEVLPHPPYSPDIAPSDFHLFYYMNSYQQVVNTGSQPPTVYDQKYVDFVDNVLKEVADDFEREKKFSDQNLLKLHKLFDGVFERALDLYEQQRVTQISTSNAIITESCKGINEASWLMQVKGHSGALYTLFPEINYCTCAAFRHQVLTDRSAFTCKHVLATWLASIDNEKLLHQQLTQKQFNNLNTEDYILVAKVGLTNLKIIIELLKATNFKEIATCLGSENGLKITVEDTKCMQASAYIPSTVFDEFELNEDVTFSLSLNILVDCLCMFWPTSQENSVTVQIFYKGTGYPLSIIIEEDGIITDCSLKTLEVEELLDFHLDTENVVNKVVLQTELLKAVMAELDPTSQLVKLCLSPEKPFFRISLESIGSVCHIDLPHDNDLIDTFQCTTTVTSTFKLEYIKPAMKALSCASKVSLRTNNAGLLCFQYMIKTENGNTCYMEYYVRFFMIN</sequence>
<feature type="domain" description="SWIM-type" evidence="7">
    <location>
        <begin position="251"/>
        <end position="289"/>
    </location>
</feature>
<proteinExistence type="inferred from homology"/>
<dbReference type="Proteomes" id="UP000668214">
    <property type="component" value="Unassembled WGS sequence"/>
</dbReference>
<keyword evidence="6" id="KW-0862">Zinc</keyword>
<dbReference type="CDD" id="cd00577">
    <property type="entry name" value="PCNA"/>
    <property type="match status" value="1"/>
</dbReference>
<reference evidence="8" key="1">
    <citation type="submission" date="2020-02" db="EMBL/GenBank/DDBJ databases">
        <title>Relaxed selection underlies rapid genomic changes in the transitions from sociality to social parasitism in ants.</title>
        <authorList>
            <person name="Bi X."/>
        </authorList>
    </citation>
    <scope>NUCLEOTIDE SEQUENCE</scope>
    <source>
        <strain evidence="8">BGI-DK2014c</strain>
        <tissue evidence="8">Whole body</tissue>
    </source>
</reference>
<evidence type="ECO:0000256" key="5">
    <source>
        <dbReference type="ARBA" id="ARBA00023242"/>
    </source>
</evidence>
<dbReference type="Gene3D" id="3.30.420.10">
    <property type="entry name" value="Ribonuclease H-like superfamily/Ribonuclease H"/>
    <property type="match status" value="1"/>
</dbReference>
<name>A0A836JS68_9HYME</name>
<keyword evidence="6" id="KW-0479">Metal-binding</keyword>
<evidence type="ECO:0000256" key="1">
    <source>
        <dbReference type="ARBA" id="ARBA00004123"/>
    </source>
</evidence>
<dbReference type="PROSITE" id="PS50966">
    <property type="entry name" value="ZF_SWIM"/>
    <property type="match status" value="1"/>
</dbReference>
<dbReference type="InterPro" id="IPR036397">
    <property type="entry name" value="RNaseH_sf"/>
</dbReference>
<feature type="non-terminal residue" evidence="8">
    <location>
        <position position="1"/>
    </location>
</feature>
<dbReference type="GO" id="GO:0000077">
    <property type="term" value="P:DNA damage checkpoint signaling"/>
    <property type="evidence" value="ECO:0007669"/>
    <property type="project" value="InterPro"/>
</dbReference>
<dbReference type="GO" id="GO:0003676">
    <property type="term" value="F:nucleic acid binding"/>
    <property type="evidence" value="ECO:0007669"/>
    <property type="project" value="InterPro"/>
</dbReference>
<evidence type="ECO:0000313" key="9">
    <source>
        <dbReference type="Proteomes" id="UP000668214"/>
    </source>
</evidence>
<dbReference type="AlphaFoldDB" id="A0A836JS68"/>
<dbReference type="InterPro" id="IPR003021">
    <property type="entry name" value="Rad1_Rec1_Rad17"/>
</dbReference>
<dbReference type="GO" id="GO:0006281">
    <property type="term" value="P:DNA repair"/>
    <property type="evidence" value="ECO:0007669"/>
    <property type="project" value="UniProtKB-KW"/>
</dbReference>
<dbReference type="PRINTS" id="PR01246">
    <property type="entry name" value="RAD1REPAIR"/>
</dbReference>
<dbReference type="InterPro" id="IPR007527">
    <property type="entry name" value="Znf_SWIM"/>
</dbReference>
<dbReference type="PANTHER" id="PTHR10870:SF0">
    <property type="entry name" value="CELL CYCLE CHECKPOINT PROTEIN RAD1"/>
    <property type="match status" value="1"/>
</dbReference>